<reference evidence="3 4" key="1">
    <citation type="journal article" date="2010" name="Stand. Genomic Sci.">
        <title>Complete genome sequence of Conexibacter woesei type strain (ID131577).</title>
        <authorList>
            <person name="Pukall R."/>
            <person name="Lapidus A."/>
            <person name="Glavina Del Rio T."/>
            <person name="Copeland A."/>
            <person name="Tice H."/>
            <person name="Cheng J.-F."/>
            <person name="Lucas S."/>
            <person name="Chen F."/>
            <person name="Nolan M."/>
            <person name="Bruce D."/>
            <person name="Goodwin L."/>
            <person name="Pitluck S."/>
            <person name="Mavromatis K."/>
            <person name="Ivanova N."/>
            <person name="Ovchinnikova G."/>
            <person name="Pati A."/>
            <person name="Chen A."/>
            <person name="Palaniappan K."/>
            <person name="Land M."/>
            <person name="Hauser L."/>
            <person name="Chang Y.-J."/>
            <person name="Jeffries C.D."/>
            <person name="Chain P."/>
            <person name="Meincke L."/>
            <person name="Sims D."/>
            <person name="Brettin T."/>
            <person name="Detter J.C."/>
            <person name="Rohde M."/>
            <person name="Goeker M."/>
            <person name="Bristow J."/>
            <person name="Eisen J.A."/>
            <person name="Markowitz V."/>
            <person name="Kyrpides N.C."/>
            <person name="Klenk H.-P."/>
            <person name="Hugenholtz P."/>
        </authorList>
    </citation>
    <scope>NUCLEOTIDE SEQUENCE [LARGE SCALE GENOMIC DNA]</scope>
    <source>
        <strain evidence="4">DSM 14684 / CIP 108061 / JCM 11494 / NBRC 100937 / ID131577</strain>
    </source>
</reference>
<dbReference type="KEGG" id="cwo:Cwoe_1667"/>
<proteinExistence type="predicted"/>
<evidence type="ECO:0000256" key="2">
    <source>
        <dbReference type="SAM" id="MobiDB-lite"/>
    </source>
</evidence>
<keyword evidence="1" id="KW-0175">Coiled coil</keyword>
<dbReference type="eggNOG" id="ENOG502ZMUB">
    <property type="taxonomic scope" value="Bacteria"/>
</dbReference>
<feature type="compositionally biased region" description="Low complexity" evidence="2">
    <location>
        <begin position="140"/>
        <end position="159"/>
    </location>
</feature>
<feature type="region of interest" description="Disordered" evidence="2">
    <location>
        <begin position="130"/>
        <end position="167"/>
    </location>
</feature>
<feature type="coiled-coil region" evidence="1">
    <location>
        <begin position="68"/>
        <end position="122"/>
    </location>
</feature>
<evidence type="ECO:0000313" key="3">
    <source>
        <dbReference type="EMBL" id="ADB50094.1"/>
    </source>
</evidence>
<dbReference type="AlphaFoldDB" id="D3F118"/>
<reference evidence="4" key="2">
    <citation type="submission" date="2010-01" db="EMBL/GenBank/DDBJ databases">
        <title>The complete genome of Conexibacter woesei DSM 14684.</title>
        <authorList>
            <consortium name="US DOE Joint Genome Institute (JGI-PGF)"/>
            <person name="Lucas S."/>
            <person name="Copeland A."/>
            <person name="Lapidus A."/>
            <person name="Glavina del Rio T."/>
            <person name="Dalin E."/>
            <person name="Tice H."/>
            <person name="Bruce D."/>
            <person name="Goodwin L."/>
            <person name="Pitluck S."/>
            <person name="Kyrpides N."/>
            <person name="Mavromatis K."/>
            <person name="Ivanova N."/>
            <person name="Mikhailova N."/>
            <person name="Chertkov O."/>
            <person name="Brettin T."/>
            <person name="Detter J.C."/>
            <person name="Han C."/>
            <person name="Larimer F."/>
            <person name="Land M."/>
            <person name="Hauser L."/>
            <person name="Markowitz V."/>
            <person name="Cheng J.-F."/>
            <person name="Hugenholtz P."/>
            <person name="Woyke T."/>
            <person name="Wu D."/>
            <person name="Pukall R."/>
            <person name="Steenblock K."/>
            <person name="Schneider S."/>
            <person name="Klenk H.-P."/>
            <person name="Eisen J.A."/>
        </authorList>
    </citation>
    <scope>NUCLEOTIDE SEQUENCE [LARGE SCALE GENOMIC DNA]</scope>
    <source>
        <strain evidence="4">DSM 14684 / CIP 108061 / JCM 11494 / NBRC 100937 / ID131577</strain>
    </source>
</reference>
<sequence length="167" mass="17493">MTNETSSDGLRARISRQGEDALGRLAQELLESPLVSGALTRAFDAREKAAQAQEVAMGALNLPSAADLEKLTRRVRSVSQRLEGIEDALDRVEQRIAGIGGAAALEQRLDAVDAQLASLATAVSRLADQLTDSAPQPVVTSAAARRPAASRTRAAAASKRAARRPAA</sequence>
<accession>D3F118</accession>
<gene>
    <name evidence="3" type="ordered locus">Cwoe_1667</name>
</gene>
<name>D3F118_CONWI</name>
<evidence type="ECO:0000313" key="4">
    <source>
        <dbReference type="Proteomes" id="UP000008229"/>
    </source>
</evidence>
<dbReference type="EMBL" id="CP001854">
    <property type="protein sequence ID" value="ADB50094.1"/>
    <property type="molecule type" value="Genomic_DNA"/>
</dbReference>
<organism evidence="3 4">
    <name type="scientific">Conexibacter woesei (strain DSM 14684 / CCUG 47730 / CIP 108061 / JCM 11494 / NBRC 100937 / ID131577)</name>
    <dbReference type="NCBI Taxonomy" id="469383"/>
    <lineage>
        <taxon>Bacteria</taxon>
        <taxon>Bacillati</taxon>
        <taxon>Actinomycetota</taxon>
        <taxon>Thermoleophilia</taxon>
        <taxon>Solirubrobacterales</taxon>
        <taxon>Conexibacteraceae</taxon>
        <taxon>Conexibacter</taxon>
    </lineage>
</organism>
<dbReference type="HOGENOM" id="CLU_1591725_0_0_11"/>
<protein>
    <submittedName>
        <fullName evidence="3">Uncharacterized protein</fullName>
    </submittedName>
</protein>
<dbReference type="Gene3D" id="1.20.5.340">
    <property type="match status" value="1"/>
</dbReference>
<keyword evidence="4" id="KW-1185">Reference proteome</keyword>
<dbReference type="RefSeq" id="WP_012933145.1">
    <property type="nucleotide sequence ID" value="NC_013739.1"/>
</dbReference>
<evidence type="ECO:0000256" key="1">
    <source>
        <dbReference type="SAM" id="Coils"/>
    </source>
</evidence>
<dbReference type="Proteomes" id="UP000008229">
    <property type="component" value="Chromosome"/>
</dbReference>